<keyword evidence="5" id="KW-1185">Reference proteome</keyword>
<feature type="compositionally biased region" description="Polar residues" evidence="2">
    <location>
        <begin position="790"/>
        <end position="801"/>
    </location>
</feature>
<organism evidence="4 5">
    <name type="scientific">Frigidibacter mobilis</name>
    <dbReference type="NCBI Taxonomy" id="1335048"/>
    <lineage>
        <taxon>Bacteria</taxon>
        <taxon>Pseudomonadati</taxon>
        <taxon>Pseudomonadota</taxon>
        <taxon>Alphaproteobacteria</taxon>
        <taxon>Rhodobacterales</taxon>
        <taxon>Paracoccaceae</taxon>
        <taxon>Frigidibacter</taxon>
    </lineage>
</organism>
<feature type="transmembrane region" description="Helical" evidence="3">
    <location>
        <begin position="154"/>
        <end position="172"/>
    </location>
</feature>
<evidence type="ECO:0008006" key="6">
    <source>
        <dbReference type="Google" id="ProtNLM"/>
    </source>
</evidence>
<dbReference type="NCBIfam" id="TIGR02302">
    <property type="entry name" value="aProt_lowcomp"/>
    <property type="match status" value="1"/>
</dbReference>
<feature type="coiled-coil region" evidence="1">
    <location>
        <begin position="503"/>
        <end position="611"/>
    </location>
</feature>
<dbReference type="InterPro" id="IPR012683">
    <property type="entry name" value="CHP02302_TM"/>
</dbReference>
<dbReference type="PATRIC" id="fig|1335048.3.peg.176"/>
<dbReference type="KEGG" id="daa:AKL17_0169"/>
<dbReference type="AlphaFoldDB" id="A0A159YYF0"/>
<feature type="compositionally biased region" description="Gly residues" evidence="2">
    <location>
        <begin position="652"/>
        <end position="674"/>
    </location>
</feature>
<evidence type="ECO:0000313" key="5">
    <source>
        <dbReference type="Proteomes" id="UP000076128"/>
    </source>
</evidence>
<feature type="region of interest" description="Disordered" evidence="2">
    <location>
        <begin position="645"/>
        <end position="738"/>
    </location>
</feature>
<feature type="compositionally biased region" description="Basic and acidic residues" evidence="2">
    <location>
        <begin position="756"/>
        <end position="786"/>
    </location>
</feature>
<evidence type="ECO:0000256" key="3">
    <source>
        <dbReference type="SAM" id="Phobius"/>
    </source>
</evidence>
<feature type="compositionally biased region" description="Basic and acidic residues" evidence="2">
    <location>
        <begin position="710"/>
        <end position="729"/>
    </location>
</feature>
<feature type="transmembrane region" description="Helical" evidence="3">
    <location>
        <begin position="60"/>
        <end position="81"/>
    </location>
</feature>
<dbReference type="RefSeq" id="WP_066808657.1">
    <property type="nucleotide sequence ID" value="NZ_CP012661.1"/>
</dbReference>
<accession>A0A159YYF0</accession>
<evidence type="ECO:0000256" key="2">
    <source>
        <dbReference type="SAM" id="MobiDB-lite"/>
    </source>
</evidence>
<reference evidence="4 5" key="1">
    <citation type="submission" date="2015-09" db="EMBL/GenBank/DDBJ databases">
        <title>Complete genome sequence of Defluviimonas alba cai42t isolated from an oilfield in Xinjiang.</title>
        <authorList>
            <person name="Geng S."/>
            <person name="Pan X."/>
            <person name="Wu X."/>
        </authorList>
    </citation>
    <scope>NUCLEOTIDE SEQUENCE [LARGE SCALE GENOMIC DNA]</scope>
    <source>
        <strain evidence="5">cai42</strain>
    </source>
</reference>
<dbReference type="OrthoDB" id="8477685at2"/>
<gene>
    <name evidence="4" type="ORF">AKL17_0169</name>
</gene>
<evidence type="ECO:0000313" key="4">
    <source>
        <dbReference type="EMBL" id="AMY67431.1"/>
    </source>
</evidence>
<keyword evidence="1" id="KW-0175">Coiled coil</keyword>
<sequence length="843" mass="90868">MTDPTTITAQVLARIARPLRLTRAGLAAERLARCFWPASTLLLAVAAAFAFGVQDHLPQGTLWGLAVALAAGLVVALALGLRRFRWPTQAEAMARLDASLPGHPLAALTDAQALGAGDAASAAVWRAHLQRMAARAAAAEAAAPDLRLASRDRFGLRYIALTGFVMALLFGAPGRVGEVATMAAGGAPAQAAAGPSWEGWVEPPAYTGRPSLYLNAIKVAALEVPEGSLFTFRFYGSAGAISLDETVSAGGAGTVVQAQEGPRSVEFAAVQTGTVGIDGPGGREFAVTVLPDAAPSVSFAGDIERKADGEMSQPFSARDDFQIARGRAEFVLDLEAVDRRFGLATEPEPREPHVLDLPLPISGNRAEFTELLIENASKHPWANLPVKLSLTVEDGLGQSGRSETRELSLPGRRFFDPLAAAVIEMRRDLLWSAQNAPRTLQVLRAVSHRPEGFFRNQRAYLMLRVAMRRLEGGIAAGPLDPALRDELAEALWDIAVLIEDGGLSDALARMERAQERLSEAMRNGASPAEIAELMDELRQATDAYIRQLAQQGEQQGDQMAQGEGQRITGDQLQALMDEIQRLMEEGRMAEAQELLEQLNRMMQNMRVTQGEGGEGDMPGGQAMQDLSKTLRDQQGLSDETFRDLQEQFNPGGRPGPGQEPGEGQQGEGRQGQEGQGSLADRQQALRDELERQLGGLPGQGTDSGDAARGALDRAGRAMDQAERALREGDTGSAIDRQAEAIEELREGLRSLGEVLAEQRGERRPGEPGPGEERRAQQGAGGDRDPLGRTIGQSGRSGSDENMLQGEDVYRRARDLLDEIRRRAGEQERPELELDYLRRLLDRF</sequence>
<keyword evidence="3" id="KW-0812">Transmembrane</keyword>
<dbReference type="Pfam" id="PF13779">
    <property type="entry name" value="DUF4175"/>
    <property type="match status" value="1"/>
</dbReference>
<dbReference type="Proteomes" id="UP000076128">
    <property type="component" value="Chromosome"/>
</dbReference>
<keyword evidence="3" id="KW-1133">Transmembrane helix</keyword>
<protein>
    <recommendedName>
        <fullName evidence="6">TIGR02302 family protein</fullName>
    </recommendedName>
</protein>
<dbReference type="STRING" id="1335048.AKL17_0169"/>
<keyword evidence="3" id="KW-0472">Membrane</keyword>
<proteinExistence type="predicted"/>
<name>A0A159YYF0_9RHOB</name>
<feature type="region of interest" description="Disordered" evidence="2">
    <location>
        <begin position="752"/>
        <end position="807"/>
    </location>
</feature>
<feature type="transmembrane region" description="Helical" evidence="3">
    <location>
        <begin position="34"/>
        <end position="54"/>
    </location>
</feature>
<dbReference type="EMBL" id="CP012661">
    <property type="protein sequence ID" value="AMY67431.1"/>
    <property type="molecule type" value="Genomic_DNA"/>
</dbReference>
<evidence type="ECO:0000256" key="1">
    <source>
        <dbReference type="SAM" id="Coils"/>
    </source>
</evidence>